<dbReference type="PANTHER" id="PTHR22769:SF56">
    <property type="entry name" value="8-OXO-DGDP PHOSPHATASE NUDT18"/>
    <property type="match status" value="1"/>
</dbReference>
<keyword evidence="4" id="KW-1185">Reference proteome</keyword>
<dbReference type="PROSITE" id="PS51462">
    <property type="entry name" value="NUDIX"/>
    <property type="match status" value="1"/>
</dbReference>
<dbReference type="PROSITE" id="PS00893">
    <property type="entry name" value="NUDIX_BOX"/>
    <property type="match status" value="1"/>
</dbReference>
<feature type="domain" description="Nudix hydrolase" evidence="3">
    <location>
        <begin position="39"/>
        <end position="165"/>
    </location>
</feature>
<dbReference type="Pfam" id="PF00293">
    <property type="entry name" value="NUDIX"/>
    <property type="match status" value="1"/>
</dbReference>
<gene>
    <name evidence="5" type="primary">LOC101861748</name>
</gene>
<keyword evidence="1 2" id="KW-0378">Hydrolase</keyword>
<dbReference type="Gene3D" id="3.90.79.10">
    <property type="entry name" value="Nucleoside Triphosphate Pyrophosphohydrolase"/>
    <property type="match status" value="1"/>
</dbReference>
<dbReference type="PRINTS" id="PR00502">
    <property type="entry name" value="NUDIXFAMILY"/>
</dbReference>
<accession>A0ABM0JWF4</accession>
<dbReference type="PANTHER" id="PTHR22769">
    <property type="entry name" value="MUTT/NUDIX HYDROLASE"/>
    <property type="match status" value="1"/>
</dbReference>
<name>A0ABM0JWF4_APLCA</name>
<evidence type="ECO:0000256" key="1">
    <source>
        <dbReference type="ARBA" id="ARBA00022801"/>
    </source>
</evidence>
<evidence type="ECO:0000313" key="5">
    <source>
        <dbReference type="RefSeq" id="XP_005103121.1"/>
    </source>
</evidence>
<comment type="similarity">
    <text evidence="2">Belongs to the Nudix hydrolase family.</text>
</comment>
<sequence length="325" mass="35976">MSDIEHQIKAIQNGMPVSVEKRLDIAPEEEMTFIPMTKMNICYICCSILFDDQGRVLMIQEAKKSCHGLWYLPAGRLEPGETLLDGAKREVLEESGLTCDLTALIAVEINGTWQRFTFTGKITGGKLKTTNEKDEESLQAKFFSDEEIKTSRESFRAGDVIKLIDAGRKYYAKESSLRNPDVLPVISPHRLQTHRVVILDRSCPEKATMHVLASEEGGLHIPSSINFLRKRTSIAVSVFALLKDAFVENLTAASIRMCGILGLEHRGTGEQEDGLCITSLVCLDLGDTAAPPTPASSKYQWCQIKDTQLQDYLSKGSKGALVPLL</sequence>
<evidence type="ECO:0000259" key="3">
    <source>
        <dbReference type="PROSITE" id="PS51462"/>
    </source>
</evidence>
<dbReference type="InterPro" id="IPR000086">
    <property type="entry name" value="NUDIX_hydrolase_dom"/>
</dbReference>
<dbReference type="SUPFAM" id="SSF55811">
    <property type="entry name" value="Nudix"/>
    <property type="match status" value="1"/>
</dbReference>
<dbReference type="InterPro" id="IPR015797">
    <property type="entry name" value="NUDIX_hydrolase-like_dom_sf"/>
</dbReference>
<dbReference type="Proteomes" id="UP000694888">
    <property type="component" value="Unplaced"/>
</dbReference>
<dbReference type="InterPro" id="IPR020084">
    <property type="entry name" value="NUDIX_hydrolase_CS"/>
</dbReference>
<evidence type="ECO:0000313" key="4">
    <source>
        <dbReference type="Proteomes" id="UP000694888"/>
    </source>
</evidence>
<dbReference type="InterPro" id="IPR020476">
    <property type="entry name" value="Nudix_hydrolase"/>
</dbReference>
<dbReference type="GeneID" id="101861748"/>
<reference evidence="5" key="1">
    <citation type="submission" date="2025-08" db="UniProtKB">
        <authorList>
            <consortium name="RefSeq"/>
        </authorList>
    </citation>
    <scope>IDENTIFICATION</scope>
</reference>
<dbReference type="RefSeq" id="XP_005103121.1">
    <property type="nucleotide sequence ID" value="XM_005103064.3"/>
</dbReference>
<evidence type="ECO:0000256" key="2">
    <source>
        <dbReference type="RuleBase" id="RU003476"/>
    </source>
</evidence>
<protein>
    <submittedName>
        <fullName evidence="5">8-oxo-dGDP phosphatase NUDT18</fullName>
    </submittedName>
</protein>
<proteinExistence type="inferred from homology"/>
<organism evidence="4 5">
    <name type="scientific">Aplysia californica</name>
    <name type="common">California sea hare</name>
    <dbReference type="NCBI Taxonomy" id="6500"/>
    <lineage>
        <taxon>Eukaryota</taxon>
        <taxon>Metazoa</taxon>
        <taxon>Spiralia</taxon>
        <taxon>Lophotrochozoa</taxon>
        <taxon>Mollusca</taxon>
        <taxon>Gastropoda</taxon>
        <taxon>Heterobranchia</taxon>
        <taxon>Euthyneura</taxon>
        <taxon>Tectipleura</taxon>
        <taxon>Aplysiida</taxon>
        <taxon>Aplysioidea</taxon>
        <taxon>Aplysiidae</taxon>
        <taxon>Aplysia</taxon>
    </lineage>
</organism>